<accession>A0A0K1Q693</accession>
<evidence type="ECO:0000259" key="5">
    <source>
        <dbReference type="Pfam" id="PF00149"/>
    </source>
</evidence>
<dbReference type="GO" id="GO:0046872">
    <property type="term" value="F:metal ion binding"/>
    <property type="evidence" value="ECO:0007669"/>
    <property type="project" value="UniProtKB-KW"/>
</dbReference>
<evidence type="ECO:0000256" key="4">
    <source>
        <dbReference type="ARBA" id="ARBA00025742"/>
    </source>
</evidence>
<name>A0A0K1Q693_9BACT</name>
<protein>
    <submittedName>
        <fullName evidence="6">Putative phosphohydrolase, Icc family</fullName>
    </submittedName>
</protein>
<dbReference type="PANTHER" id="PTHR42988:SF2">
    <property type="entry name" value="CYCLIC NUCLEOTIDE PHOSPHODIESTERASE CBUA0032-RELATED"/>
    <property type="match status" value="1"/>
</dbReference>
<dbReference type="AlphaFoldDB" id="A0A0K1Q693"/>
<dbReference type="Pfam" id="PF00149">
    <property type="entry name" value="Metallophos"/>
    <property type="match status" value="1"/>
</dbReference>
<keyword evidence="7" id="KW-1185">Reference proteome</keyword>
<dbReference type="KEGG" id="llu:AKJ09_07892"/>
<dbReference type="STRING" id="1391654.AKJ09_07892"/>
<evidence type="ECO:0000256" key="2">
    <source>
        <dbReference type="ARBA" id="ARBA00022801"/>
    </source>
</evidence>
<reference evidence="6 7" key="1">
    <citation type="submission" date="2015-08" db="EMBL/GenBank/DDBJ databases">
        <authorList>
            <person name="Babu N.S."/>
            <person name="Beckwith C.J."/>
            <person name="Beseler K.G."/>
            <person name="Brison A."/>
            <person name="Carone J.V."/>
            <person name="Caskin T.P."/>
            <person name="Diamond M."/>
            <person name="Durham M.E."/>
            <person name="Foxe J.M."/>
            <person name="Go M."/>
            <person name="Henderson B.A."/>
            <person name="Jones I.B."/>
            <person name="McGettigan J.A."/>
            <person name="Micheletti S.J."/>
            <person name="Nasrallah M.E."/>
            <person name="Ortiz D."/>
            <person name="Piller C.R."/>
            <person name="Privatt S.R."/>
            <person name="Schneider S.L."/>
            <person name="Sharp S."/>
            <person name="Smith T.C."/>
            <person name="Stanton J.D."/>
            <person name="Ullery H.E."/>
            <person name="Wilson R.J."/>
            <person name="Serrano M.G."/>
            <person name="Buck G."/>
            <person name="Lee V."/>
            <person name="Wang Y."/>
            <person name="Carvalho R."/>
            <person name="Voegtly L."/>
            <person name="Shi R."/>
            <person name="Duckworth R."/>
            <person name="Johnson A."/>
            <person name="Loviza R."/>
            <person name="Walstead R."/>
            <person name="Shah Z."/>
            <person name="Kiflezghi M."/>
            <person name="Wade K."/>
            <person name="Ball S.L."/>
            <person name="Bradley K.W."/>
            <person name="Asai D.J."/>
            <person name="Bowman C.A."/>
            <person name="Russell D.A."/>
            <person name="Pope W.H."/>
            <person name="Jacobs-Sera D."/>
            <person name="Hendrix R.W."/>
            <person name="Hatfull G.F."/>
        </authorList>
    </citation>
    <scope>NUCLEOTIDE SEQUENCE [LARGE SCALE GENOMIC DNA]</scope>
    <source>
        <strain evidence="6 7">DSM 27648</strain>
    </source>
</reference>
<dbReference type="SUPFAM" id="SSF56300">
    <property type="entry name" value="Metallo-dependent phosphatases"/>
    <property type="match status" value="1"/>
</dbReference>
<dbReference type="Proteomes" id="UP000064967">
    <property type="component" value="Chromosome"/>
</dbReference>
<dbReference type="OrthoDB" id="9794568at2"/>
<dbReference type="EMBL" id="CP012333">
    <property type="protein sequence ID" value="AKV01229.1"/>
    <property type="molecule type" value="Genomic_DNA"/>
</dbReference>
<keyword evidence="3" id="KW-0408">Iron</keyword>
<dbReference type="RefSeq" id="WP_146652371.1">
    <property type="nucleotide sequence ID" value="NZ_CP012333.1"/>
</dbReference>
<feature type="domain" description="Calcineurin-like phosphoesterase" evidence="5">
    <location>
        <begin position="1"/>
        <end position="236"/>
    </location>
</feature>
<dbReference type="GO" id="GO:0016787">
    <property type="term" value="F:hydrolase activity"/>
    <property type="evidence" value="ECO:0007669"/>
    <property type="project" value="UniProtKB-KW"/>
</dbReference>
<evidence type="ECO:0000313" key="7">
    <source>
        <dbReference type="Proteomes" id="UP000064967"/>
    </source>
</evidence>
<dbReference type="InterPro" id="IPR050884">
    <property type="entry name" value="CNP_phosphodiesterase-III"/>
</dbReference>
<sequence length="304" mass="33603">MRIAHLSDLHVLALDGAGPVRFLNKRFTGWVNLKVKRNHKHRPGHVRAVAREITRANVDQVIVTGDLTNLALEGEFEAVRALLEEELGLPHDRITVVPGNHDLYTSGAMRSKRFCSYFQPYIESDLPELAADLPLGRFPFVKLRGPVAIIGLSSAVPRLPLVASGELGRQQLEALSRILAHDEVKRRTPVIALHHPAHNPSSQYEQFMRGLSDADALVETLAHLQQGLVLHGHLHVRQKKPIVTRVGEIPCVGATSASLHHDDEHRMAGFNLYDFSPSGELTNIEAHVYQPGSEAFRLAAVPSI</sequence>
<comment type="similarity">
    <text evidence="4">Belongs to the cyclic nucleotide phosphodiesterase class-III family.</text>
</comment>
<organism evidence="6 7">
    <name type="scientific">Labilithrix luteola</name>
    <dbReference type="NCBI Taxonomy" id="1391654"/>
    <lineage>
        <taxon>Bacteria</taxon>
        <taxon>Pseudomonadati</taxon>
        <taxon>Myxococcota</taxon>
        <taxon>Polyangia</taxon>
        <taxon>Polyangiales</taxon>
        <taxon>Labilitrichaceae</taxon>
        <taxon>Labilithrix</taxon>
    </lineage>
</organism>
<dbReference type="PANTHER" id="PTHR42988">
    <property type="entry name" value="PHOSPHOHYDROLASE"/>
    <property type="match status" value="1"/>
</dbReference>
<keyword evidence="2 6" id="KW-0378">Hydrolase</keyword>
<dbReference type="Gene3D" id="3.60.21.10">
    <property type="match status" value="1"/>
</dbReference>
<dbReference type="InterPro" id="IPR004843">
    <property type="entry name" value="Calcineurin-like_PHP"/>
</dbReference>
<dbReference type="InterPro" id="IPR029052">
    <property type="entry name" value="Metallo-depent_PP-like"/>
</dbReference>
<evidence type="ECO:0000256" key="1">
    <source>
        <dbReference type="ARBA" id="ARBA00022723"/>
    </source>
</evidence>
<proteinExistence type="inferred from homology"/>
<evidence type="ECO:0000313" key="6">
    <source>
        <dbReference type="EMBL" id="AKV01229.1"/>
    </source>
</evidence>
<evidence type="ECO:0000256" key="3">
    <source>
        <dbReference type="ARBA" id="ARBA00023004"/>
    </source>
</evidence>
<gene>
    <name evidence="6" type="ORF">AKJ09_07892</name>
</gene>
<keyword evidence="1" id="KW-0479">Metal-binding</keyword>